<evidence type="ECO:0000313" key="2">
    <source>
        <dbReference type="Proteomes" id="UP001597441"/>
    </source>
</evidence>
<gene>
    <name evidence="1" type="ORF">ACFSQS_10595</name>
</gene>
<dbReference type="InterPro" id="IPR052018">
    <property type="entry name" value="PHP_domain"/>
</dbReference>
<dbReference type="Proteomes" id="UP001597441">
    <property type="component" value="Unassembled WGS sequence"/>
</dbReference>
<name>A0ABW5JTU6_9FLAO</name>
<dbReference type="PANTHER" id="PTHR42924:SF11">
    <property type="entry name" value="POLYMERASE_HISTIDINOL PHOSPHATASE N-TERMINAL DOMAIN-CONTAINING PROTEIN"/>
    <property type="match status" value="1"/>
</dbReference>
<proteinExistence type="predicted"/>
<dbReference type="Gene3D" id="3.20.20.140">
    <property type="entry name" value="Metal-dependent hydrolases"/>
    <property type="match status" value="1"/>
</dbReference>
<dbReference type="PROSITE" id="PS51257">
    <property type="entry name" value="PROKAR_LIPOPROTEIN"/>
    <property type="match status" value="1"/>
</dbReference>
<accession>A0ABW5JTU6</accession>
<sequence length="399" mass="45752">MDTLKISVLAILILFFSCSKGKPSVEKKWYKGNLHTHSYWSDGDEFPEVIMHWYKSNGYQFVALTDHNTLAKGDKWITVPEDSIYQNAFKNYLKTYGTNWVNYKIDSLNRIQVKLKTYNQYKTKFEENNKFLILQAEEITDSYQGKPIHINATNIEHKINPQGGHSVLNVMQNNLDAVAKQKEELGKPIIAHINHANFGYAIGLEDMIALKNEQFFEVYNGHPAVNNSGNDEYISTELMWDYINIAYIENNKPLMYGLATDDSHHYHRKGSTWSNAGRGWIMVQTDILSPKSLINAMETGQFYASTGVELKDLSFKNNTLSVEVKADKNTTYKIAFIGCKKGQVEPEELFSVEGNKASFVLTKNLLYARCKITSSKLHKNPIEDLLFENAWTQPYTYTE</sequence>
<evidence type="ECO:0000313" key="1">
    <source>
        <dbReference type="EMBL" id="MFD2535550.1"/>
    </source>
</evidence>
<protein>
    <submittedName>
        <fullName evidence="1">PHP domain-containing protein</fullName>
    </submittedName>
</protein>
<keyword evidence="2" id="KW-1185">Reference proteome</keyword>
<comment type="caution">
    <text evidence="1">The sequence shown here is derived from an EMBL/GenBank/DDBJ whole genome shotgun (WGS) entry which is preliminary data.</text>
</comment>
<organism evidence="1 2">
    <name type="scientific">Gelatiniphilus marinus</name>
    <dbReference type="NCBI Taxonomy" id="1759464"/>
    <lineage>
        <taxon>Bacteria</taxon>
        <taxon>Pseudomonadati</taxon>
        <taxon>Bacteroidota</taxon>
        <taxon>Flavobacteriia</taxon>
        <taxon>Flavobacteriales</taxon>
        <taxon>Flavobacteriaceae</taxon>
        <taxon>Gelatiniphilus</taxon>
    </lineage>
</organism>
<dbReference type="PANTHER" id="PTHR42924">
    <property type="entry name" value="EXONUCLEASE"/>
    <property type="match status" value="1"/>
</dbReference>
<dbReference type="EMBL" id="JBHULK010000003">
    <property type="protein sequence ID" value="MFD2535550.1"/>
    <property type="molecule type" value="Genomic_DNA"/>
</dbReference>
<dbReference type="SUPFAM" id="SSF89550">
    <property type="entry name" value="PHP domain-like"/>
    <property type="match status" value="1"/>
</dbReference>
<dbReference type="InterPro" id="IPR016195">
    <property type="entry name" value="Pol/histidinol_Pase-like"/>
</dbReference>
<dbReference type="RefSeq" id="WP_388018232.1">
    <property type="nucleotide sequence ID" value="NZ_JBHUDT010000003.1"/>
</dbReference>
<reference evidence="2" key="1">
    <citation type="journal article" date="2019" name="Int. J. Syst. Evol. Microbiol.">
        <title>The Global Catalogue of Microorganisms (GCM) 10K type strain sequencing project: providing services to taxonomists for standard genome sequencing and annotation.</title>
        <authorList>
            <consortium name="The Broad Institute Genomics Platform"/>
            <consortium name="The Broad Institute Genome Sequencing Center for Infectious Disease"/>
            <person name="Wu L."/>
            <person name="Ma J."/>
        </authorList>
    </citation>
    <scope>NUCLEOTIDE SEQUENCE [LARGE SCALE GENOMIC DNA]</scope>
    <source>
        <strain evidence="2">KCTC 42903</strain>
    </source>
</reference>